<name>A0ABY7YLD8_9HYPH</name>
<dbReference type="Gene3D" id="3.40.309.10">
    <property type="entry name" value="Aldehyde Dehydrogenase, Chain A, domain 2"/>
    <property type="match status" value="1"/>
</dbReference>
<sequence length="316" mass="33556">MSEFETQLFIDNKFVDGQGGIEKAFEPARGTVLAELASASPEQIEQAVSAAQRAYQSWSRTTPRERSAALLAIAAAIEANADTLAAVESRNAGKPLRFVKAGELVNVADVFRFYATAVRNMPATASGNYRAGLTSMMRRDGIGVVAQIAPWNYPLLMAAWKIAPAIAAGNAVVIKPSEYTPLSLLALARIFAEILPPGVVNVVCGSGLDVGQPLISHDLVRMISLTGDVRTGRAVLAAAAGPMIKRTHLELGGKAPVIVCADADLDKLVATLREASFYNAGQDCTAACRIFADKTIAQKLIDKARDHGQKLGLRRA</sequence>
<evidence type="ECO:0000313" key="5">
    <source>
        <dbReference type="EMBL" id="WDR02071.1"/>
    </source>
</evidence>
<accession>A0ABY7YLD8</accession>
<organism evidence="5 6">
    <name type="scientific">Devosia algicola</name>
    <dbReference type="NCBI Taxonomy" id="3026418"/>
    <lineage>
        <taxon>Bacteria</taxon>
        <taxon>Pseudomonadati</taxon>
        <taxon>Pseudomonadota</taxon>
        <taxon>Alphaproteobacteria</taxon>
        <taxon>Hyphomicrobiales</taxon>
        <taxon>Devosiaceae</taxon>
        <taxon>Devosia</taxon>
    </lineage>
</organism>
<dbReference type="SUPFAM" id="SSF53720">
    <property type="entry name" value="ALDH-like"/>
    <property type="match status" value="1"/>
</dbReference>
<keyword evidence="1 3" id="KW-0560">Oxidoreductase</keyword>
<dbReference type="PROSITE" id="PS00687">
    <property type="entry name" value="ALDEHYDE_DEHYDR_GLU"/>
    <property type="match status" value="1"/>
</dbReference>
<dbReference type="Gene3D" id="3.40.605.10">
    <property type="entry name" value="Aldehyde Dehydrogenase, Chain A, domain 1"/>
    <property type="match status" value="1"/>
</dbReference>
<dbReference type="EMBL" id="CP118246">
    <property type="protein sequence ID" value="WDR02071.1"/>
    <property type="molecule type" value="Genomic_DNA"/>
</dbReference>
<feature type="active site" evidence="2">
    <location>
        <position position="250"/>
    </location>
</feature>
<evidence type="ECO:0000259" key="4">
    <source>
        <dbReference type="Pfam" id="PF00171"/>
    </source>
</evidence>
<evidence type="ECO:0000256" key="2">
    <source>
        <dbReference type="PROSITE-ProRule" id="PRU10007"/>
    </source>
</evidence>
<gene>
    <name evidence="5" type="ORF">PSQ19_15550</name>
</gene>
<dbReference type="InterPro" id="IPR016163">
    <property type="entry name" value="Ald_DH_C"/>
</dbReference>
<dbReference type="Pfam" id="PF00171">
    <property type="entry name" value="Aldedh"/>
    <property type="match status" value="1"/>
</dbReference>
<evidence type="ECO:0000256" key="3">
    <source>
        <dbReference type="RuleBase" id="RU003345"/>
    </source>
</evidence>
<evidence type="ECO:0000313" key="6">
    <source>
        <dbReference type="Proteomes" id="UP001220530"/>
    </source>
</evidence>
<dbReference type="PANTHER" id="PTHR11699">
    <property type="entry name" value="ALDEHYDE DEHYDROGENASE-RELATED"/>
    <property type="match status" value="1"/>
</dbReference>
<protein>
    <submittedName>
        <fullName evidence="5">Aldehyde dehydrogenase family protein</fullName>
    </submittedName>
</protein>
<dbReference type="InterPro" id="IPR029510">
    <property type="entry name" value="Ald_DH_CS_GLU"/>
</dbReference>
<proteinExistence type="inferred from homology"/>
<dbReference type="InterPro" id="IPR015590">
    <property type="entry name" value="Aldehyde_DH_dom"/>
</dbReference>
<evidence type="ECO:0000256" key="1">
    <source>
        <dbReference type="ARBA" id="ARBA00023002"/>
    </source>
</evidence>
<feature type="domain" description="Aldehyde dehydrogenase" evidence="4">
    <location>
        <begin position="17"/>
        <end position="311"/>
    </location>
</feature>
<reference evidence="5 6" key="1">
    <citation type="submission" date="2023-02" db="EMBL/GenBank/DDBJ databases">
        <title>Devosia algicola sp. nov., isolated from the phycosphere of marine algae.</title>
        <authorList>
            <person name="Kim J.M."/>
            <person name="Lee J.K."/>
            <person name="Choi B.J."/>
            <person name="Bayburt H."/>
            <person name="Jeon C.O."/>
        </authorList>
    </citation>
    <scope>NUCLEOTIDE SEQUENCE [LARGE SCALE GENOMIC DNA]</scope>
    <source>
        <strain evidence="5 6">G20-9</strain>
    </source>
</reference>
<dbReference type="InterPro" id="IPR016162">
    <property type="entry name" value="Ald_DH_N"/>
</dbReference>
<keyword evidence="6" id="KW-1185">Reference proteome</keyword>
<comment type="similarity">
    <text evidence="3">Belongs to the aldehyde dehydrogenase family.</text>
</comment>
<dbReference type="Proteomes" id="UP001220530">
    <property type="component" value="Chromosome"/>
</dbReference>
<dbReference type="InterPro" id="IPR016161">
    <property type="entry name" value="Ald_DH/histidinol_DH"/>
</dbReference>